<evidence type="ECO:0000313" key="1">
    <source>
        <dbReference type="EMBL" id="MBI1756745.1"/>
    </source>
</evidence>
<protein>
    <submittedName>
        <fullName evidence="1">DUF2071 domain-containing protein</fullName>
    </submittedName>
</protein>
<reference evidence="1" key="1">
    <citation type="submission" date="2020-07" db="EMBL/GenBank/DDBJ databases">
        <title>Huge and variable diversity of episymbiotic CPR bacteria and DPANN archaea in groundwater ecosystems.</title>
        <authorList>
            <person name="He C.Y."/>
            <person name="Keren R."/>
            <person name="Whittaker M."/>
            <person name="Farag I.F."/>
            <person name="Doudna J."/>
            <person name="Cate J.H.D."/>
            <person name="Banfield J.F."/>
        </authorList>
    </citation>
    <scope>NUCLEOTIDE SEQUENCE</scope>
    <source>
        <strain evidence="1">NC_groundwater_17_Pr7_B-0.1um_64_12</strain>
    </source>
</reference>
<dbReference type="SUPFAM" id="SSF160104">
    <property type="entry name" value="Acetoacetate decarboxylase-like"/>
    <property type="match status" value="1"/>
</dbReference>
<dbReference type="Pfam" id="PF09844">
    <property type="entry name" value="DUF2071"/>
    <property type="match status" value="1"/>
</dbReference>
<dbReference type="EMBL" id="JACOSL010000039">
    <property type="protein sequence ID" value="MBI1756745.1"/>
    <property type="molecule type" value="Genomic_DNA"/>
</dbReference>
<comment type="caution">
    <text evidence="1">The sequence shown here is derived from an EMBL/GenBank/DDBJ whole genome shotgun (WGS) entry which is preliminary data.</text>
</comment>
<dbReference type="Proteomes" id="UP000727962">
    <property type="component" value="Unassembled WGS sequence"/>
</dbReference>
<accession>A0A931LXP7</accession>
<proteinExistence type="predicted"/>
<dbReference type="PANTHER" id="PTHR39186:SF1">
    <property type="entry name" value="DUF2071 DOMAIN-CONTAINING PROTEIN"/>
    <property type="match status" value="1"/>
</dbReference>
<name>A0A931LXP7_FIMGI</name>
<dbReference type="AlphaFoldDB" id="A0A931LXP7"/>
<dbReference type="InterPro" id="IPR018644">
    <property type="entry name" value="DUF2071"/>
</dbReference>
<dbReference type="InterPro" id="IPR023375">
    <property type="entry name" value="ADC_dom_sf"/>
</dbReference>
<dbReference type="PANTHER" id="PTHR39186">
    <property type="entry name" value="DUF2071 FAMILY PROTEIN"/>
    <property type="match status" value="1"/>
</dbReference>
<organism evidence="1 2">
    <name type="scientific">Fimbriimonas ginsengisoli</name>
    <dbReference type="NCBI Taxonomy" id="1005039"/>
    <lineage>
        <taxon>Bacteria</taxon>
        <taxon>Bacillati</taxon>
        <taxon>Armatimonadota</taxon>
        <taxon>Fimbriimonadia</taxon>
        <taxon>Fimbriimonadales</taxon>
        <taxon>Fimbriimonadaceae</taxon>
        <taxon>Fimbriimonas</taxon>
    </lineage>
</organism>
<gene>
    <name evidence="1" type="ORF">HYR64_06525</name>
</gene>
<sequence length="247" mass="27657">MLSAEWRWLAILNYEIEPALLAPLIPPGTEFDLWQGRCVISIVGFRFLRTRMWGLSLLGHGDFDEINLRFYVRREAPDGERRGVVFIKEIVPRRAVVWVARTLYGENYHWLPIEHEVRPEPGGRVEYRFKSNGAWGRMGVTPYGLVEPLVAGSEAEFTVEHYWGYTKRGACTSEYQVDHPCWRVASVRDAVLEGDLAGLYGPDFAAVLSGPPASALLAEGSAVTVGAGHCLDLAETVPNHGYREENA</sequence>
<evidence type="ECO:0000313" key="2">
    <source>
        <dbReference type="Proteomes" id="UP000727962"/>
    </source>
</evidence>